<evidence type="ECO:0000313" key="2">
    <source>
        <dbReference type="EMBL" id="KAF4336231.1"/>
    </source>
</evidence>
<gene>
    <name evidence="2" type="ORF">FBEOM_9902</name>
</gene>
<dbReference type="AlphaFoldDB" id="A0A9P5ACG3"/>
<keyword evidence="1" id="KW-0812">Transmembrane</keyword>
<dbReference type="Proteomes" id="UP000730481">
    <property type="component" value="Unassembled WGS sequence"/>
</dbReference>
<organism evidence="2 3">
    <name type="scientific">Fusarium beomiforme</name>
    <dbReference type="NCBI Taxonomy" id="44412"/>
    <lineage>
        <taxon>Eukaryota</taxon>
        <taxon>Fungi</taxon>
        <taxon>Dikarya</taxon>
        <taxon>Ascomycota</taxon>
        <taxon>Pezizomycotina</taxon>
        <taxon>Sordariomycetes</taxon>
        <taxon>Hypocreomycetidae</taxon>
        <taxon>Hypocreales</taxon>
        <taxon>Nectriaceae</taxon>
        <taxon>Fusarium</taxon>
        <taxon>Fusarium burgessii species complex</taxon>
    </lineage>
</organism>
<keyword evidence="1" id="KW-1133">Transmembrane helix</keyword>
<evidence type="ECO:0000256" key="1">
    <source>
        <dbReference type="SAM" id="Phobius"/>
    </source>
</evidence>
<sequence>MFNVLVYTFVYIASFLVFVKAIGTAPPEDIFQRTEAGQLQEIGDARRVNAQMDDWYRDHNRYWDIYRAIWLVKVVDIVYNALGTNGHGQSFHWLSIHVVSFYVLAFFLGILESTWGIICAERGYWNPLAKWFGL</sequence>
<proteinExistence type="predicted"/>
<reference evidence="2" key="1">
    <citation type="journal article" date="2017" name="Mycologia">
        <title>Fusarium algeriense, sp. nov., a novel toxigenic crown rot pathogen of durum wheat from Algeria is nested in the Fusarium burgessii species complex.</title>
        <authorList>
            <person name="Laraba I."/>
            <person name="Keddad A."/>
            <person name="Boureghda H."/>
            <person name="Abdallah N."/>
            <person name="Vaughan M.M."/>
            <person name="Proctor R.H."/>
            <person name="Busman M."/>
            <person name="O'Donnell K."/>
        </authorList>
    </citation>
    <scope>NUCLEOTIDE SEQUENCE</scope>
    <source>
        <strain evidence="2">NRRL 25174</strain>
    </source>
</reference>
<name>A0A9P5ACG3_9HYPO</name>
<feature type="transmembrane region" description="Helical" evidence="1">
    <location>
        <begin position="6"/>
        <end position="23"/>
    </location>
</feature>
<protein>
    <submittedName>
        <fullName evidence="2">Uncharacterized protein</fullName>
    </submittedName>
</protein>
<accession>A0A9P5ACG3</accession>
<reference evidence="2" key="2">
    <citation type="submission" date="2020-02" db="EMBL/GenBank/DDBJ databases">
        <title>Identification and distribution of gene clusters putatively required for synthesis of sphingolipid metabolism inhibitors in phylogenetically diverse species of the filamentous fungus Fusarium.</title>
        <authorList>
            <person name="Kim H.-S."/>
            <person name="Busman M."/>
            <person name="Brown D.W."/>
            <person name="Divon H."/>
            <person name="Uhlig S."/>
            <person name="Proctor R.H."/>
        </authorList>
    </citation>
    <scope>NUCLEOTIDE SEQUENCE</scope>
    <source>
        <strain evidence="2">NRRL 25174</strain>
    </source>
</reference>
<evidence type="ECO:0000313" key="3">
    <source>
        <dbReference type="Proteomes" id="UP000730481"/>
    </source>
</evidence>
<keyword evidence="1" id="KW-0472">Membrane</keyword>
<dbReference type="OrthoDB" id="5047094at2759"/>
<keyword evidence="3" id="KW-1185">Reference proteome</keyword>
<dbReference type="EMBL" id="PVQB02000511">
    <property type="protein sequence ID" value="KAF4336231.1"/>
    <property type="molecule type" value="Genomic_DNA"/>
</dbReference>
<feature type="transmembrane region" description="Helical" evidence="1">
    <location>
        <begin position="94"/>
        <end position="118"/>
    </location>
</feature>
<comment type="caution">
    <text evidence="2">The sequence shown here is derived from an EMBL/GenBank/DDBJ whole genome shotgun (WGS) entry which is preliminary data.</text>
</comment>